<evidence type="ECO:0000313" key="5">
    <source>
        <dbReference type="Proteomes" id="UP001501710"/>
    </source>
</evidence>
<feature type="domain" description="Histidine kinase/HSP90-like ATPase" evidence="3">
    <location>
        <begin position="52"/>
        <end position="156"/>
    </location>
</feature>
<protein>
    <recommendedName>
        <fullName evidence="3">Histidine kinase/HSP90-like ATPase domain-containing protein</fullName>
    </recommendedName>
</protein>
<dbReference type="Gene3D" id="3.30.565.10">
    <property type="entry name" value="Histidine kinase-like ATPase, C-terminal domain"/>
    <property type="match status" value="1"/>
</dbReference>
<evidence type="ECO:0000313" key="4">
    <source>
        <dbReference type="EMBL" id="GAA4239541.1"/>
    </source>
</evidence>
<evidence type="ECO:0000259" key="3">
    <source>
        <dbReference type="Pfam" id="PF13581"/>
    </source>
</evidence>
<accession>A0ABP8CI09</accession>
<feature type="region of interest" description="Disordered" evidence="2">
    <location>
        <begin position="1"/>
        <end position="35"/>
    </location>
</feature>
<dbReference type="Proteomes" id="UP001501710">
    <property type="component" value="Unassembled WGS sequence"/>
</dbReference>
<dbReference type="CDD" id="cd16936">
    <property type="entry name" value="HATPase_RsbW-like"/>
    <property type="match status" value="1"/>
</dbReference>
<dbReference type="InterPro" id="IPR003594">
    <property type="entry name" value="HATPase_dom"/>
</dbReference>
<dbReference type="SUPFAM" id="SSF55874">
    <property type="entry name" value="ATPase domain of HSP90 chaperone/DNA topoisomerase II/histidine kinase"/>
    <property type="match status" value="1"/>
</dbReference>
<gene>
    <name evidence="4" type="ORF">GCM10022254_60060</name>
</gene>
<keyword evidence="1" id="KW-0723">Serine/threonine-protein kinase</keyword>
<organism evidence="4 5">
    <name type="scientific">Actinomadura meridiana</name>
    <dbReference type="NCBI Taxonomy" id="559626"/>
    <lineage>
        <taxon>Bacteria</taxon>
        <taxon>Bacillati</taxon>
        <taxon>Actinomycetota</taxon>
        <taxon>Actinomycetes</taxon>
        <taxon>Streptosporangiales</taxon>
        <taxon>Thermomonosporaceae</taxon>
        <taxon>Actinomadura</taxon>
    </lineage>
</organism>
<dbReference type="InterPro" id="IPR050267">
    <property type="entry name" value="Anti-sigma-factor_SerPK"/>
</dbReference>
<evidence type="ECO:0000256" key="1">
    <source>
        <dbReference type="ARBA" id="ARBA00022527"/>
    </source>
</evidence>
<reference evidence="5" key="1">
    <citation type="journal article" date="2019" name="Int. J. Syst. Evol. Microbiol.">
        <title>The Global Catalogue of Microorganisms (GCM) 10K type strain sequencing project: providing services to taxonomists for standard genome sequencing and annotation.</title>
        <authorList>
            <consortium name="The Broad Institute Genomics Platform"/>
            <consortium name="The Broad Institute Genome Sequencing Center for Infectious Disease"/>
            <person name="Wu L."/>
            <person name="Ma J."/>
        </authorList>
    </citation>
    <scope>NUCLEOTIDE SEQUENCE [LARGE SCALE GENOMIC DNA]</scope>
    <source>
        <strain evidence="5">JCM 17440</strain>
    </source>
</reference>
<dbReference type="PANTHER" id="PTHR35526:SF3">
    <property type="entry name" value="ANTI-SIGMA-F FACTOR RSBW"/>
    <property type="match status" value="1"/>
</dbReference>
<keyword evidence="1" id="KW-0808">Transferase</keyword>
<dbReference type="InterPro" id="IPR036890">
    <property type="entry name" value="HATPase_C_sf"/>
</dbReference>
<name>A0ABP8CI09_9ACTN</name>
<dbReference type="PANTHER" id="PTHR35526">
    <property type="entry name" value="ANTI-SIGMA-F FACTOR RSBW-RELATED"/>
    <property type="match status" value="1"/>
</dbReference>
<comment type="caution">
    <text evidence="4">The sequence shown here is derived from an EMBL/GenBank/DDBJ whole genome shotgun (WGS) entry which is preliminary data.</text>
</comment>
<dbReference type="Pfam" id="PF13581">
    <property type="entry name" value="HATPase_c_2"/>
    <property type="match status" value="1"/>
</dbReference>
<keyword evidence="5" id="KW-1185">Reference proteome</keyword>
<keyword evidence="1" id="KW-0418">Kinase</keyword>
<dbReference type="EMBL" id="BAABAS010000020">
    <property type="protein sequence ID" value="GAA4239541.1"/>
    <property type="molecule type" value="Genomic_DNA"/>
</dbReference>
<proteinExistence type="predicted"/>
<evidence type="ECO:0000256" key="2">
    <source>
        <dbReference type="SAM" id="MobiDB-lite"/>
    </source>
</evidence>
<sequence length="175" mass="19110">MRFGGRAGRRLKGRGPDGSSERAGRVGRGRRGLGLPLDPVGRRALGKGALRLPAEVESVSVGRRWLRDVLGREFGDGHPGVSDAVQALSEILANAILYGVGTYVRVTYLLDGEWVEVAVRNEGRADGAWVRERARAAVDDESGRGLELVEAFCEQWGITALPGERVKVWFRVRFS</sequence>